<feature type="compositionally biased region" description="Basic residues" evidence="1">
    <location>
        <begin position="1"/>
        <end position="13"/>
    </location>
</feature>
<comment type="caution">
    <text evidence="2">The sequence shown here is derived from an EMBL/GenBank/DDBJ whole genome shotgun (WGS) entry which is preliminary data.</text>
</comment>
<evidence type="ECO:0000313" key="3">
    <source>
        <dbReference type="Proteomes" id="UP000593571"/>
    </source>
</evidence>
<dbReference type="EMBL" id="JACASE010000005">
    <property type="protein sequence ID" value="KAF6465492.1"/>
    <property type="molecule type" value="Genomic_DNA"/>
</dbReference>
<evidence type="ECO:0000256" key="1">
    <source>
        <dbReference type="SAM" id="MobiDB-lite"/>
    </source>
</evidence>
<proteinExistence type="predicted"/>
<protein>
    <submittedName>
        <fullName evidence="2">Hypoxia up-regulated 1</fullName>
    </submittedName>
</protein>
<feature type="compositionally biased region" description="Basic and acidic residues" evidence="1">
    <location>
        <begin position="53"/>
        <end position="67"/>
    </location>
</feature>
<dbReference type="AlphaFoldDB" id="A0A7J8H153"/>
<name>A0A7J8H153_ROUAE</name>
<accession>A0A7J8H153</accession>
<evidence type="ECO:0000313" key="2">
    <source>
        <dbReference type="EMBL" id="KAF6465492.1"/>
    </source>
</evidence>
<feature type="region of interest" description="Disordered" evidence="1">
    <location>
        <begin position="1"/>
        <end position="83"/>
    </location>
</feature>
<sequence>MVLIPSRRKRKALLRGARMSLESKWSSRRKLRPQWRTPLSPHPLSLRGMQPLTEKKPQTKKTEESLRPRNQMKRGRQSLRVSL</sequence>
<reference evidence="2 3" key="1">
    <citation type="journal article" date="2020" name="Nature">
        <title>Six reference-quality genomes reveal evolution of bat adaptations.</title>
        <authorList>
            <person name="Jebb D."/>
            <person name="Huang Z."/>
            <person name="Pippel M."/>
            <person name="Hughes G.M."/>
            <person name="Lavrichenko K."/>
            <person name="Devanna P."/>
            <person name="Winkler S."/>
            <person name="Jermiin L.S."/>
            <person name="Skirmuntt E.C."/>
            <person name="Katzourakis A."/>
            <person name="Burkitt-Gray L."/>
            <person name="Ray D.A."/>
            <person name="Sullivan K.A.M."/>
            <person name="Roscito J.G."/>
            <person name="Kirilenko B.M."/>
            <person name="Davalos L.M."/>
            <person name="Corthals A.P."/>
            <person name="Power M.L."/>
            <person name="Jones G."/>
            <person name="Ransome R.D."/>
            <person name="Dechmann D.K.N."/>
            <person name="Locatelli A.G."/>
            <person name="Puechmaille S.J."/>
            <person name="Fedrigo O."/>
            <person name="Jarvis E.D."/>
            <person name="Hiller M."/>
            <person name="Vernes S.C."/>
            <person name="Myers E.W."/>
            <person name="Teeling E.C."/>
        </authorList>
    </citation>
    <scope>NUCLEOTIDE SEQUENCE [LARGE SCALE GENOMIC DNA]</scope>
    <source>
        <strain evidence="2">MRouAeg1</strain>
        <tissue evidence="2">Muscle</tissue>
    </source>
</reference>
<gene>
    <name evidence="2" type="ORF">HJG63_006531</name>
</gene>
<organism evidence="2 3">
    <name type="scientific">Rousettus aegyptiacus</name>
    <name type="common">Egyptian fruit bat</name>
    <name type="synonym">Pteropus aegyptiacus</name>
    <dbReference type="NCBI Taxonomy" id="9407"/>
    <lineage>
        <taxon>Eukaryota</taxon>
        <taxon>Metazoa</taxon>
        <taxon>Chordata</taxon>
        <taxon>Craniata</taxon>
        <taxon>Vertebrata</taxon>
        <taxon>Euteleostomi</taxon>
        <taxon>Mammalia</taxon>
        <taxon>Eutheria</taxon>
        <taxon>Laurasiatheria</taxon>
        <taxon>Chiroptera</taxon>
        <taxon>Yinpterochiroptera</taxon>
        <taxon>Pteropodoidea</taxon>
        <taxon>Pteropodidae</taxon>
        <taxon>Rousettinae</taxon>
        <taxon>Rousettus</taxon>
    </lineage>
</organism>
<keyword evidence="3" id="KW-1185">Reference proteome</keyword>
<dbReference type="Proteomes" id="UP000593571">
    <property type="component" value="Unassembled WGS sequence"/>
</dbReference>